<reference evidence="2 3" key="1">
    <citation type="journal article" date="2023" name="Plants (Basel)">
        <title>Bridging the Gap: Combining Genomics and Transcriptomics Approaches to Understand Stylosanthes scabra, an Orphan Legume from the Brazilian Caatinga.</title>
        <authorList>
            <person name="Ferreira-Neto J.R.C."/>
            <person name="da Silva M.D."/>
            <person name="Binneck E."/>
            <person name="de Melo N.F."/>
            <person name="da Silva R.H."/>
            <person name="de Melo A.L.T.M."/>
            <person name="Pandolfi V."/>
            <person name="Bustamante F.O."/>
            <person name="Brasileiro-Vidal A.C."/>
            <person name="Benko-Iseppon A.M."/>
        </authorList>
    </citation>
    <scope>NUCLEOTIDE SEQUENCE [LARGE SCALE GENOMIC DNA]</scope>
    <source>
        <tissue evidence="2">Leaves</tissue>
    </source>
</reference>
<dbReference type="Proteomes" id="UP001341840">
    <property type="component" value="Unassembled WGS sequence"/>
</dbReference>
<gene>
    <name evidence="2" type="ORF">PIB30_065605</name>
</gene>
<evidence type="ECO:0000313" key="3">
    <source>
        <dbReference type="Proteomes" id="UP001341840"/>
    </source>
</evidence>
<accession>A0ABU6SM64</accession>
<evidence type="ECO:0000313" key="2">
    <source>
        <dbReference type="EMBL" id="MED6137506.1"/>
    </source>
</evidence>
<feature type="region of interest" description="Disordered" evidence="1">
    <location>
        <begin position="1"/>
        <end position="29"/>
    </location>
</feature>
<proteinExistence type="predicted"/>
<name>A0ABU6SM64_9FABA</name>
<organism evidence="2 3">
    <name type="scientific">Stylosanthes scabra</name>
    <dbReference type="NCBI Taxonomy" id="79078"/>
    <lineage>
        <taxon>Eukaryota</taxon>
        <taxon>Viridiplantae</taxon>
        <taxon>Streptophyta</taxon>
        <taxon>Embryophyta</taxon>
        <taxon>Tracheophyta</taxon>
        <taxon>Spermatophyta</taxon>
        <taxon>Magnoliopsida</taxon>
        <taxon>eudicotyledons</taxon>
        <taxon>Gunneridae</taxon>
        <taxon>Pentapetalae</taxon>
        <taxon>rosids</taxon>
        <taxon>fabids</taxon>
        <taxon>Fabales</taxon>
        <taxon>Fabaceae</taxon>
        <taxon>Papilionoideae</taxon>
        <taxon>50 kb inversion clade</taxon>
        <taxon>dalbergioids sensu lato</taxon>
        <taxon>Dalbergieae</taxon>
        <taxon>Pterocarpus clade</taxon>
        <taxon>Stylosanthes</taxon>
    </lineage>
</organism>
<protein>
    <submittedName>
        <fullName evidence="2">Uncharacterized protein</fullName>
    </submittedName>
</protein>
<keyword evidence="3" id="KW-1185">Reference proteome</keyword>
<comment type="caution">
    <text evidence="2">The sequence shown here is derived from an EMBL/GenBank/DDBJ whole genome shotgun (WGS) entry which is preliminary data.</text>
</comment>
<evidence type="ECO:0000256" key="1">
    <source>
        <dbReference type="SAM" id="MobiDB-lite"/>
    </source>
</evidence>
<dbReference type="EMBL" id="JASCZI010061071">
    <property type="protein sequence ID" value="MED6137506.1"/>
    <property type="molecule type" value="Genomic_DNA"/>
</dbReference>
<sequence length="146" mass="16146">MGPSPVKSSTINNNGYTISPPSSTRVSQQSTKYIITTDGININTPQSGFVIRRSFSSNENSFGEIMGERGCGGMLIKMSYYGRVAGSCYEADTNSYVGEHVGSKSSGPWREIVAIGRGYEVYEKLCMEGWQKCVGDVRRTRFWKDI</sequence>